<organism evidence="1 2">
    <name type="scientific">Oesophagostomum dentatum</name>
    <name type="common">Nodular worm</name>
    <dbReference type="NCBI Taxonomy" id="61180"/>
    <lineage>
        <taxon>Eukaryota</taxon>
        <taxon>Metazoa</taxon>
        <taxon>Ecdysozoa</taxon>
        <taxon>Nematoda</taxon>
        <taxon>Chromadorea</taxon>
        <taxon>Rhabditida</taxon>
        <taxon>Rhabditina</taxon>
        <taxon>Rhabditomorpha</taxon>
        <taxon>Strongyloidea</taxon>
        <taxon>Strongylidae</taxon>
        <taxon>Oesophagostomum</taxon>
    </lineage>
</organism>
<proteinExistence type="predicted"/>
<reference evidence="1 2" key="1">
    <citation type="submission" date="2014-03" db="EMBL/GenBank/DDBJ databases">
        <title>Draft genome of the hookworm Oesophagostomum dentatum.</title>
        <authorList>
            <person name="Mitreva M."/>
        </authorList>
    </citation>
    <scope>NUCLEOTIDE SEQUENCE [LARGE SCALE GENOMIC DNA]</scope>
    <source>
        <strain evidence="1 2">OD-Hann</strain>
    </source>
</reference>
<accession>A0A0B1TRI2</accession>
<gene>
    <name evidence="1" type="ORF">OESDEN_01328</name>
</gene>
<dbReference type="EMBL" id="KN549285">
    <property type="protein sequence ID" value="KHJ98681.1"/>
    <property type="molecule type" value="Genomic_DNA"/>
</dbReference>
<evidence type="ECO:0000313" key="2">
    <source>
        <dbReference type="Proteomes" id="UP000053660"/>
    </source>
</evidence>
<evidence type="ECO:0000313" key="1">
    <source>
        <dbReference type="EMBL" id="KHJ98681.1"/>
    </source>
</evidence>
<sequence>MREQSQRHKLRRSSIPALKVCSDTCFV</sequence>
<dbReference type="Proteomes" id="UP000053660">
    <property type="component" value="Unassembled WGS sequence"/>
</dbReference>
<dbReference type="AlphaFoldDB" id="A0A0B1TRI2"/>
<name>A0A0B1TRI2_OESDE</name>
<keyword evidence="2" id="KW-1185">Reference proteome</keyword>
<protein>
    <submittedName>
        <fullName evidence="1">Uncharacterized protein</fullName>
    </submittedName>
</protein>